<evidence type="ECO:0000313" key="3">
    <source>
        <dbReference type="Proteomes" id="UP000737391"/>
    </source>
</evidence>
<feature type="region of interest" description="Disordered" evidence="1">
    <location>
        <begin position="377"/>
        <end position="405"/>
    </location>
</feature>
<evidence type="ECO:0008006" key="4">
    <source>
        <dbReference type="Google" id="ProtNLM"/>
    </source>
</evidence>
<dbReference type="InterPro" id="IPR009003">
    <property type="entry name" value="Peptidase_S1_PA"/>
</dbReference>
<dbReference type="OrthoDB" id="5424209at2759"/>
<proteinExistence type="predicted"/>
<evidence type="ECO:0000256" key="1">
    <source>
        <dbReference type="SAM" id="MobiDB-lite"/>
    </source>
</evidence>
<comment type="caution">
    <text evidence="2">The sequence shown here is derived from an EMBL/GenBank/DDBJ whole genome shotgun (WGS) entry which is preliminary data.</text>
</comment>
<evidence type="ECO:0000313" key="2">
    <source>
        <dbReference type="EMBL" id="KAF4500075.1"/>
    </source>
</evidence>
<reference evidence="2" key="1">
    <citation type="submission" date="2020-01" db="EMBL/GenBank/DDBJ databases">
        <title>Identification and distribution of gene clusters putatively required for synthesis of sphingolipid metabolism inhibitors in phylogenetically diverse species of the filamentous fungus Fusarium.</title>
        <authorList>
            <person name="Kim H.-S."/>
            <person name="Busman M."/>
            <person name="Brown D.W."/>
            <person name="Divon H."/>
            <person name="Uhlig S."/>
            <person name="Proctor R.H."/>
        </authorList>
    </citation>
    <scope>NUCLEOTIDE SEQUENCE</scope>
    <source>
        <strain evidence="2">NRRL 31653</strain>
    </source>
</reference>
<feature type="compositionally biased region" description="Basic and acidic residues" evidence="1">
    <location>
        <begin position="383"/>
        <end position="394"/>
    </location>
</feature>
<gene>
    <name evidence="2" type="ORF">FAGAP_3737</name>
</gene>
<dbReference type="EMBL" id="LUFC02000216">
    <property type="protein sequence ID" value="KAF4500075.1"/>
    <property type="molecule type" value="Genomic_DNA"/>
</dbReference>
<organism evidence="2 3">
    <name type="scientific">Fusarium agapanthi</name>
    <dbReference type="NCBI Taxonomy" id="1803897"/>
    <lineage>
        <taxon>Eukaryota</taxon>
        <taxon>Fungi</taxon>
        <taxon>Dikarya</taxon>
        <taxon>Ascomycota</taxon>
        <taxon>Pezizomycotina</taxon>
        <taxon>Sordariomycetes</taxon>
        <taxon>Hypocreomycetidae</taxon>
        <taxon>Hypocreales</taxon>
        <taxon>Nectriaceae</taxon>
        <taxon>Fusarium</taxon>
        <taxon>Fusarium fujikuroi species complex</taxon>
    </lineage>
</organism>
<protein>
    <recommendedName>
        <fullName evidence="4">Peptidase S7 domain-containing protein</fullName>
    </recommendedName>
</protein>
<dbReference type="SUPFAM" id="SSF50494">
    <property type="entry name" value="Trypsin-like serine proteases"/>
    <property type="match status" value="1"/>
</dbReference>
<dbReference type="Proteomes" id="UP000737391">
    <property type="component" value="Unassembled WGS sequence"/>
</dbReference>
<name>A0A9P5E8B3_9HYPO</name>
<keyword evidence="3" id="KW-1185">Reference proteome</keyword>
<dbReference type="AlphaFoldDB" id="A0A9P5E8B3"/>
<sequence>MESNNNPFSISFYPYGNDYLPPPCVERGWKRLGWPGLLPLPSKTITEPLPPSVANLEPDIINKAHTVLMEFNIVRDTQPETLEAAQVEVSLEMTQHPFVPGPRLKLTLAIPWPRDSETQIEDAISSMSEWMLQFTSHLPGQIFVEAIAPELLQTIYYDEVGVSLLSDSWDYISNKLMTVLPRQSLTCLSLQRYGVDPVLRNNPPTIYVGLDYNSEESSWSRLENNIKATMRRMYWNGVNVHIEHNLNFSSYTFPVMLPAGDDADQRICNGIDANKRINGDYSHTLYVGADFGTATYLTRTDKARRDSGNGTLGCYIQIKTKTNPAWRTCALTNYHVVRPAFNGFTLAPVPGETGSQIHAPLEDSDLRKVDEWGYKPSMVANPNHKDKNVSEKTLKAPPASFDSPSRAKHNLTLAVIDRDLTAAKQREKRARQRLQSTKDGPEKVIVTTNLQKAKERIEALKTKDREKRDFFNEHKAELGTLLLAAGFKRKVNGRRMDWALIAINPGRPWSNNLPNVKAWASKYDCENAYPDETFGLPLTEQMRSIEGSNGVGRAFKIGSTTGPSVGKFWDEKVRVTLEEDHYLGDANRLKTKECIFAGNSFLAKGEPARFCAKGDSGSVVFDELGGIVGLVFRGHKHHNSYNDGYGYVTPIEHVFEDIMDFSNGQITDIRVAEQ</sequence>
<accession>A0A9P5E8B3</accession>